<sequence length="370" mass="40906">MKDVIIVGGGIIGMLTARTLHEAGLDVMLIDQGELGTESTWAGGGILSPLYPWNYHPAITLLSQYGQQHYPALCQKLQAVTDVDPQWIRSGLVFTDDRELAAAQAWVQQFGYDLQHLATPEALQACEPQLAPEFRSGLFLPEIAQMRNPRIAHALRTSLRLSPITLMEFTRVTRLETGDGRVTGVYLGDQVLKARKVILTSGAWTGLFPEMQAANVNIRPVLGQMILFRGKRGLLKRIVLHEGRYLIPRNDGRILCGSTLEMNDFDKHTTDAVHDELQATAYRMMPALRDVPVLNHWSGLRPGSPDGVPYIGEHPDIAGLYVNSGHYRYGVTMGLGSVQMLTDVMLGNSPCIDPTPYRLDAVRTPTAEWG</sequence>
<dbReference type="GO" id="GO:0016491">
    <property type="term" value="F:oxidoreductase activity"/>
    <property type="evidence" value="ECO:0007669"/>
    <property type="project" value="UniProtKB-KW"/>
</dbReference>
<dbReference type="EMBL" id="MTEJ01000081">
    <property type="protein sequence ID" value="OQX11762.1"/>
    <property type="molecule type" value="Genomic_DNA"/>
</dbReference>
<dbReference type="InterPro" id="IPR006076">
    <property type="entry name" value="FAD-dep_OxRdtase"/>
</dbReference>
<dbReference type="Pfam" id="PF01266">
    <property type="entry name" value="DAO"/>
    <property type="match status" value="1"/>
</dbReference>
<dbReference type="GO" id="GO:0005737">
    <property type="term" value="C:cytoplasm"/>
    <property type="evidence" value="ECO:0007669"/>
    <property type="project" value="TreeGrafter"/>
</dbReference>
<feature type="domain" description="FAD dependent oxidoreductase" evidence="2">
    <location>
        <begin position="3"/>
        <end position="343"/>
    </location>
</feature>
<reference evidence="3 4" key="1">
    <citation type="submission" date="2017-01" db="EMBL/GenBank/DDBJ databases">
        <title>Novel large sulfur bacteria in the metagenomes of groundwater-fed chemosynthetic microbial mats in the Lake Huron basin.</title>
        <authorList>
            <person name="Sharrar A.M."/>
            <person name="Flood B.E."/>
            <person name="Bailey J.V."/>
            <person name="Jones D.S."/>
            <person name="Biddanda B."/>
            <person name="Ruberg S.A."/>
            <person name="Marcus D.N."/>
            <person name="Dick G.J."/>
        </authorList>
    </citation>
    <scope>NUCLEOTIDE SEQUENCE [LARGE SCALE GENOMIC DNA]</scope>
    <source>
        <strain evidence="3">A8</strain>
    </source>
</reference>
<accession>A0A1Y1QQX9</accession>
<dbReference type="InterPro" id="IPR036188">
    <property type="entry name" value="FAD/NAD-bd_sf"/>
</dbReference>
<gene>
    <name evidence="3" type="ORF">BWK73_16770</name>
</gene>
<dbReference type="SUPFAM" id="SSF54373">
    <property type="entry name" value="FAD-linked reductases, C-terminal domain"/>
    <property type="match status" value="1"/>
</dbReference>
<evidence type="ECO:0000313" key="3">
    <source>
        <dbReference type="EMBL" id="OQX11762.1"/>
    </source>
</evidence>
<dbReference type="PANTHER" id="PTHR13847">
    <property type="entry name" value="SARCOSINE DEHYDROGENASE-RELATED"/>
    <property type="match status" value="1"/>
</dbReference>
<comment type="caution">
    <text evidence="3">The sequence shown here is derived from an EMBL/GenBank/DDBJ whole genome shotgun (WGS) entry which is preliminary data.</text>
</comment>
<dbReference type="Gene3D" id="3.30.9.10">
    <property type="entry name" value="D-Amino Acid Oxidase, subunit A, domain 2"/>
    <property type="match status" value="1"/>
</dbReference>
<dbReference type="AlphaFoldDB" id="A0A1Y1QQX9"/>
<evidence type="ECO:0000256" key="1">
    <source>
        <dbReference type="ARBA" id="ARBA00023002"/>
    </source>
</evidence>
<evidence type="ECO:0000259" key="2">
    <source>
        <dbReference type="Pfam" id="PF01266"/>
    </source>
</evidence>
<keyword evidence="1" id="KW-0560">Oxidoreductase</keyword>
<evidence type="ECO:0000313" key="4">
    <source>
        <dbReference type="Proteomes" id="UP000192491"/>
    </source>
</evidence>
<dbReference type="SUPFAM" id="SSF51905">
    <property type="entry name" value="FAD/NAD(P)-binding domain"/>
    <property type="match status" value="1"/>
</dbReference>
<protein>
    <submittedName>
        <fullName evidence="3">Glycine oxidase ThiO</fullName>
    </submittedName>
</protein>
<dbReference type="Gene3D" id="3.50.50.60">
    <property type="entry name" value="FAD/NAD(P)-binding domain"/>
    <property type="match status" value="1"/>
</dbReference>
<name>A0A1Y1QQX9_9GAMM</name>
<organism evidence="3 4">
    <name type="scientific">Thiothrix lacustris</name>
    <dbReference type="NCBI Taxonomy" id="525917"/>
    <lineage>
        <taxon>Bacteria</taxon>
        <taxon>Pseudomonadati</taxon>
        <taxon>Pseudomonadota</taxon>
        <taxon>Gammaproteobacteria</taxon>
        <taxon>Thiotrichales</taxon>
        <taxon>Thiotrichaceae</taxon>
        <taxon>Thiothrix</taxon>
    </lineage>
</organism>
<dbReference type="Proteomes" id="UP000192491">
    <property type="component" value="Unassembled WGS sequence"/>
</dbReference>
<dbReference type="PANTHER" id="PTHR13847:SF289">
    <property type="entry name" value="GLYCINE OXIDASE"/>
    <property type="match status" value="1"/>
</dbReference>
<proteinExistence type="predicted"/>